<feature type="region of interest" description="Disordered" evidence="1">
    <location>
        <begin position="1"/>
        <end position="20"/>
    </location>
</feature>
<keyword evidence="2" id="KW-0812">Transmembrane</keyword>
<dbReference type="EMBL" id="UGSG01000001">
    <property type="protein sequence ID" value="SUA78309.1"/>
    <property type="molecule type" value="Genomic_DNA"/>
</dbReference>
<proteinExistence type="predicted"/>
<name>A0A378YPI0_9BURK</name>
<keyword evidence="2" id="KW-0472">Membrane</keyword>
<evidence type="ECO:0000313" key="4">
    <source>
        <dbReference type="Proteomes" id="UP000254573"/>
    </source>
</evidence>
<feature type="transmembrane region" description="Helical" evidence="2">
    <location>
        <begin position="45"/>
        <end position="70"/>
    </location>
</feature>
<reference evidence="3 4" key="1">
    <citation type="submission" date="2018-06" db="EMBL/GenBank/DDBJ databases">
        <authorList>
            <consortium name="Pathogen Informatics"/>
            <person name="Doyle S."/>
        </authorList>
    </citation>
    <scope>NUCLEOTIDE SEQUENCE [LARGE SCALE GENOMIC DNA]</scope>
    <source>
        <strain evidence="3 4">NCTC13160</strain>
    </source>
</reference>
<dbReference type="AlphaFoldDB" id="A0A378YPI0"/>
<accession>A0A378YPI0</accession>
<dbReference type="Proteomes" id="UP000254573">
    <property type="component" value="Unassembled WGS sequence"/>
</dbReference>
<sequence>MNDSQYPGSTGSPGSTDHPYVVNTAPIQSAPSAEQERALRKLTHVLYALYALFWLTGGVTAIVAIIINYIKRDDAAGTLYASHFTWQIRTFWWSVVWGVLGVALAVVMVGFAILWVLGIWTLYRIVKGWLYLNDNKPMYAARP</sequence>
<keyword evidence="2" id="KW-1133">Transmembrane helix</keyword>
<evidence type="ECO:0000256" key="2">
    <source>
        <dbReference type="SAM" id="Phobius"/>
    </source>
</evidence>
<dbReference type="RefSeq" id="WP_023593895.1">
    <property type="nucleotide sequence ID" value="NC_023018.2"/>
</dbReference>
<dbReference type="GeneID" id="57200902"/>
<evidence type="ECO:0000256" key="1">
    <source>
        <dbReference type="SAM" id="MobiDB-lite"/>
    </source>
</evidence>
<feature type="compositionally biased region" description="Polar residues" evidence="1">
    <location>
        <begin position="1"/>
        <end position="15"/>
    </location>
</feature>
<feature type="transmembrane region" description="Helical" evidence="2">
    <location>
        <begin position="90"/>
        <end position="123"/>
    </location>
</feature>
<protein>
    <submittedName>
        <fullName evidence="3">Predicted membrane protein</fullName>
    </submittedName>
</protein>
<evidence type="ECO:0000313" key="3">
    <source>
        <dbReference type="EMBL" id="SUA78309.1"/>
    </source>
</evidence>
<gene>
    <name evidence="3" type="ORF">NCTC13160_02462</name>
</gene>
<dbReference type="STRING" id="93220.A6P55_09515"/>
<organism evidence="3 4">
    <name type="scientific">Pandoraea pnomenusa</name>
    <dbReference type="NCBI Taxonomy" id="93220"/>
    <lineage>
        <taxon>Bacteria</taxon>
        <taxon>Pseudomonadati</taxon>
        <taxon>Pseudomonadota</taxon>
        <taxon>Betaproteobacteria</taxon>
        <taxon>Burkholderiales</taxon>
        <taxon>Burkholderiaceae</taxon>
        <taxon>Pandoraea</taxon>
    </lineage>
</organism>